<dbReference type="InterPro" id="IPR027417">
    <property type="entry name" value="P-loop_NTPase"/>
</dbReference>
<accession>A0A8E7B0A8</accession>
<dbReference type="AlphaFoldDB" id="A0A8E7B0A8"/>
<gene>
    <name evidence="4" type="ORF">KHC33_12000</name>
</gene>
<dbReference type="Gene3D" id="3.90.320.10">
    <property type="match status" value="1"/>
</dbReference>
<dbReference type="Pfam" id="PF12705">
    <property type="entry name" value="PDDEXK_1"/>
    <property type="match status" value="1"/>
</dbReference>
<evidence type="ECO:0000313" key="4">
    <source>
        <dbReference type="EMBL" id="QVV88052.1"/>
    </source>
</evidence>
<dbReference type="SUPFAM" id="SSF52540">
    <property type="entry name" value="P-loop containing nucleoside triphosphate hydrolases"/>
    <property type="match status" value="1"/>
</dbReference>
<dbReference type="GO" id="GO:0003677">
    <property type="term" value="F:DNA binding"/>
    <property type="evidence" value="ECO:0007669"/>
    <property type="project" value="InterPro"/>
</dbReference>
<keyword evidence="5" id="KW-1185">Reference proteome</keyword>
<proteinExistence type="predicted"/>
<dbReference type="Proteomes" id="UP000680656">
    <property type="component" value="Chromosome"/>
</dbReference>
<dbReference type="KEGG" id="mrtj:KHC33_12000"/>
<dbReference type="InterPro" id="IPR038726">
    <property type="entry name" value="PDDEXK_AddAB-type"/>
</dbReference>
<sequence>MLKCTVTDLHLCQHCPRLFAYSWVKKKNAAFIGHRGTGNLPGTLFHTFAHKVLQDISSKGAGRQALVHALSQNSHVISFHIHETIKEEYLIPFLAEHGATLTIEKIEAFATACERWIKYLEEFINPHISSFQDLDILVESIFHNTEYLMTSSYIFDDGEPMSISGKPDALIFDPKTKEPVVLEYKGRKESDAMQDLAQTSLYAWLVRQSIGIIPRVDILYLEENMPLVRYPLPAIENLIENHPSLFQIARKIMEGEKQIPKCSDNALCQVCPFIPSCDNDFGEMVPAVIHTDKIAPLEKEHTPQQDGEELLSTLTEKLNLLSIPVIPSGYTIGPRFIRLKIIPDIRKKVTFAKIVNRTVDIQLGLSLSIPPLIQAQGGYISCDVQRDDWESFDVSSLVQDGGIQTKHICPYPLGRRIDGSVFVGDLADPNMTSCLIGGTSGSGKSELIRSMVVGIALHNRQTMLSFTLIDPKRVTFTDFFSFPYLSQPVIMDPNTAMNILNACVHEMEERYKVLEKSGYSNISEYNGKENIQMVRRIIVIDEYADLIMNKATKEALENAIQKIGQKGRAAGFHLILATQRPDAKIVTGVIKANLQLKIALKVTSSTNSRIILDETGAECLAGYGDMLIGGSVPIQRLQSAKVSERDLKALYGQLDQ</sequence>
<dbReference type="GeneID" id="65097918"/>
<evidence type="ECO:0000313" key="5">
    <source>
        <dbReference type="Proteomes" id="UP000680656"/>
    </source>
</evidence>
<dbReference type="EMBL" id="CP075546">
    <property type="protein sequence ID" value="QVV88052.1"/>
    <property type="molecule type" value="Genomic_DNA"/>
</dbReference>
<dbReference type="GO" id="GO:0005524">
    <property type="term" value="F:ATP binding"/>
    <property type="evidence" value="ECO:0007669"/>
    <property type="project" value="UniProtKB-KW"/>
</dbReference>
<organism evidence="4 5">
    <name type="scientific">Methanospirillum purgamenti</name>
    <dbReference type="NCBI Taxonomy" id="2834276"/>
    <lineage>
        <taxon>Archaea</taxon>
        <taxon>Methanobacteriati</taxon>
        <taxon>Methanobacteriota</taxon>
        <taxon>Stenosarchaea group</taxon>
        <taxon>Methanomicrobia</taxon>
        <taxon>Methanomicrobiales</taxon>
        <taxon>Methanospirillaceae</taxon>
        <taxon>Methanospirillum</taxon>
    </lineage>
</organism>
<dbReference type="PANTHER" id="PTHR22683">
    <property type="entry name" value="SPORULATION PROTEIN RELATED"/>
    <property type="match status" value="1"/>
</dbReference>
<reference evidence="4 5" key="1">
    <citation type="submission" date="2021-05" db="EMBL/GenBank/DDBJ databases">
        <title>A novel Methanospirillum isolate from a pyrite-forming mixed culture.</title>
        <authorList>
            <person name="Bunk B."/>
            <person name="Sproer C."/>
            <person name="Spring S."/>
            <person name="Pester M."/>
        </authorList>
    </citation>
    <scope>NUCLEOTIDE SEQUENCE [LARGE SCALE GENOMIC DNA]</scope>
    <source>
        <strain evidence="4 5">J.3.6.1-F.2.7.3</strain>
    </source>
</reference>
<name>A0A8E7B0A8_9EURY</name>
<feature type="domain" description="FtsK" evidence="3">
    <location>
        <begin position="418"/>
        <end position="609"/>
    </location>
</feature>
<dbReference type="RefSeq" id="WP_214418869.1">
    <property type="nucleotide sequence ID" value="NZ_CP075546.1"/>
</dbReference>
<dbReference type="PANTHER" id="PTHR22683:SF1">
    <property type="entry name" value="TYPE VII SECRETION SYSTEM PROTEIN ESSC"/>
    <property type="match status" value="1"/>
</dbReference>
<dbReference type="InterPro" id="IPR050206">
    <property type="entry name" value="FtsK/SpoIIIE/SftA"/>
</dbReference>
<dbReference type="Pfam" id="PF01580">
    <property type="entry name" value="FtsK_SpoIIIE"/>
    <property type="match status" value="1"/>
</dbReference>
<dbReference type="InterPro" id="IPR011604">
    <property type="entry name" value="PDDEXK-like_dom_sf"/>
</dbReference>
<evidence type="ECO:0000259" key="3">
    <source>
        <dbReference type="PROSITE" id="PS50901"/>
    </source>
</evidence>
<dbReference type="InterPro" id="IPR002543">
    <property type="entry name" value="FtsK_dom"/>
</dbReference>
<keyword evidence="1" id="KW-0547">Nucleotide-binding</keyword>
<evidence type="ECO:0000256" key="2">
    <source>
        <dbReference type="ARBA" id="ARBA00022840"/>
    </source>
</evidence>
<keyword evidence="2" id="KW-0067">ATP-binding</keyword>
<evidence type="ECO:0000256" key="1">
    <source>
        <dbReference type="ARBA" id="ARBA00022741"/>
    </source>
</evidence>
<dbReference type="Gene3D" id="3.40.50.300">
    <property type="entry name" value="P-loop containing nucleotide triphosphate hydrolases"/>
    <property type="match status" value="1"/>
</dbReference>
<protein>
    <submittedName>
        <fullName evidence="4">PD-(D/E)XK nuclease family protein</fullName>
    </submittedName>
</protein>
<dbReference type="PROSITE" id="PS50901">
    <property type="entry name" value="FTSK"/>
    <property type="match status" value="1"/>
</dbReference>